<organism evidence="5 6">
    <name type="scientific">Catenuloplanes indicus</name>
    <dbReference type="NCBI Taxonomy" id="137267"/>
    <lineage>
        <taxon>Bacteria</taxon>
        <taxon>Bacillati</taxon>
        <taxon>Actinomycetota</taxon>
        <taxon>Actinomycetes</taxon>
        <taxon>Micromonosporales</taxon>
        <taxon>Micromonosporaceae</taxon>
        <taxon>Catenuloplanes</taxon>
    </lineage>
</organism>
<dbReference type="InterPro" id="IPR036514">
    <property type="entry name" value="SGNH_hydro_sf"/>
</dbReference>
<dbReference type="InterPro" id="IPR013830">
    <property type="entry name" value="SGNH_hydro"/>
</dbReference>
<feature type="disulfide bond" evidence="2">
    <location>
        <begin position="57"/>
        <end position="82"/>
    </location>
</feature>
<keyword evidence="2" id="KW-1015">Disulfide bond</keyword>
<dbReference type="GO" id="GO:0004806">
    <property type="term" value="F:triacylglycerol lipase activity"/>
    <property type="evidence" value="ECO:0007669"/>
    <property type="project" value="TreeGrafter"/>
</dbReference>
<dbReference type="Gene3D" id="3.40.50.1110">
    <property type="entry name" value="SGNH hydrolase"/>
    <property type="match status" value="1"/>
</dbReference>
<comment type="caution">
    <text evidence="5">The sequence shown here is derived from an EMBL/GenBank/DDBJ whole genome shotgun (WGS) entry which is preliminary data.</text>
</comment>
<dbReference type="SUPFAM" id="SSF52266">
    <property type="entry name" value="SGNH hydrolase"/>
    <property type="match status" value="1"/>
</dbReference>
<dbReference type="Pfam" id="PF13472">
    <property type="entry name" value="Lipase_GDSL_2"/>
    <property type="match status" value="1"/>
</dbReference>
<feature type="chain" id="PRO_5041943003" evidence="3">
    <location>
        <begin position="24"/>
        <end position="265"/>
    </location>
</feature>
<dbReference type="EMBL" id="JAUSUZ010000001">
    <property type="protein sequence ID" value="MDQ0365034.1"/>
    <property type="molecule type" value="Genomic_DNA"/>
</dbReference>
<evidence type="ECO:0000256" key="2">
    <source>
        <dbReference type="PIRSR" id="PIRSR637460-2"/>
    </source>
</evidence>
<feature type="active site" description="Nucleophile" evidence="1">
    <location>
        <position position="42"/>
    </location>
</feature>
<dbReference type="AlphaFoldDB" id="A0AAE3VWI0"/>
<evidence type="ECO:0000256" key="1">
    <source>
        <dbReference type="PIRSR" id="PIRSR637460-1"/>
    </source>
</evidence>
<sequence length="265" mass="26831">MRRRSSLFAAAAALSMAVTAVLAATPAGAAAGGFRYVALGDSYSSGVGNPPYAEATCKRSTVAYPVLFAAEQRLRLYSSVACSGATTEAVTGQLARLGRFTRQVTITVGGNDVGFGTGVAICLRGTDADCLAAAQASNTAATEVLPGRLDALFAAIRAAAPYADVVVAGYPRFFELTGVCTTAPLNLTKRTVMNAGADTLNGVIAGRAATAGFAFADVRPAFDGHGVCGADPWIHGIVADGALHPNAAGHALGYLPSVRAAFRTA</sequence>
<protein>
    <submittedName>
        <fullName evidence="5">Lysophospholipase L1-like esterase</fullName>
    </submittedName>
</protein>
<dbReference type="CDD" id="cd01823">
    <property type="entry name" value="SEST_like"/>
    <property type="match status" value="1"/>
</dbReference>
<evidence type="ECO:0000256" key="3">
    <source>
        <dbReference type="SAM" id="SignalP"/>
    </source>
</evidence>
<dbReference type="InterPro" id="IPR037460">
    <property type="entry name" value="SEST-like"/>
</dbReference>
<dbReference type="GO" id="GO:0019433">
    <property type="term" value="P:triglyceride catabolic process"/>
    <property type="evidence" value="ECO:0007669"/>
    <property type="project" value="TreeGrafter"/>
</dbReference>
<dbReference type="PANTHER" id="PTHR37981:SF1">
    <property type="entry name" value="SGNH HYDROLASE-TYPE ESTERASE DOMAIN-CONTAINING PROTEIN"/>
    <property type="match status" value="1"/>
</dbReference>
<evidence type="ECO:0000313" key="5">
    <source>
        <dbReference type="EMBL" id="MDQ0365034.1"/>
    </source>
</evidence>
<feature type="disulfide bond" evidence="2">
    <location>
        <begin position="122"/>
        <end position="130"/>
    </location>
</feature>
<feature type="domain" description="SGNH hydrolase-type esterase" evidence="4">
    <location>
        <begin position="38"/>
        <end position="252"/>
    </location>
</feature>
<feature type="signal peptide" evidence="3">
    <location>
        <begin position="1"/>
        <end position="23"/>
    </location>
</feature>
<accession>A0AAE3VWI0</accession>
<evidence type="ECO:0000259" key="4">
    <source>
        <dbReference type="Pfam" id="PF13472"/>
    </source>
</evidence>
<dbReference type="PANTHER" id="PTHR37981">
    <property type="entry name" value="LIPASE 2"/>
    <property type="match status" value="1"/>
</dbReference>
<keyword evidence="6" id="KW-1185">Reference proteome</keyword>
<evidence type="ECO:0000313" key="6">
    <source>
        <dbReference type="Proteomes" id="UP001240236"/>
    </source>
</evidence>
<feature type="active site" evidence="1">
    <location>
        <position position="244"/>
    </location>
</feature>
<name>A0AAE3VWI0_9ACTN</name>
<proteinExistence type="predicted"/>
<feature type="disulfide bond" evidence="2">
    <location>
        <begin position="180"/>
        <end position="228"/>
    </location>
</feature>
<keyword evidence="3" id="KW-0732">Signal</keyword>
<reference evidence="5 6" key="1">
    <citation type="submission" date="2023-07" db="EMBL/GenBank/DDBJ databases">
        <title>Sequencing the genomes of 1000 actinobacteria strains.</title>
        <authorList>
            <person name="Klenk H.-P."/>
        </authorList>
    </citation>
    <scope>NUCLEOTIDE SEQUENCE [LARGE SCALE GENOMIC DNA]</scope>
    <source>
        <strain evidence="5 6">DSM 44709</strain>
    </source>
</reference>
<gene>
    <name evidence="5" type="ORF">J2S42_001703</name>
</gene>
<dbReference type="Proteomes" id="UP001240236">
    <property type="component" value="Unassembled WGS sequence"/>
</dbReference>
<dbReference type="RefSeq" id="WP_307237129.1">
    <property type="nucleotide sequence ID" value="NZ_JAUSUZ010000001.1"/>
</dbReference>